<protein>
    <recommendedName>
        <fullName evidence="4">DUF4283 domain-containing protein</fullName>
    </recommendedName>
</protein>
<dbReference type="InterPro" id="IPR040256">
    <property type="entry name" value="At4g02000-like"/>
</dbReference>
<dbReference type="AlphaFoldDB" id="J3MW05"/>
<feature type="compositionally biased region" description="Polar residues" evidence="1">
    <location>
        <begin position="290"/>
        <end position="310"/>
    </location>
</feature>
<keyword evidence="3" id="KW-1185">Reference proteome</keyword>
<dbReference type="PANTHER" id="PTHR31286">
    <property type="entry name" value="GLYCINE-RICH CELL WALL STRUCTURAL PROTEIN 1.8-LIKE"/>
    <property type="match status" value="1"/>
</dbReference>
<dbReference type="HOGENOM" id="CLU_872583_0_0_1"/>
<dbReference type="Proteomes" id="UP000006038">
    <property type="component" value="Chromosome 9"/>
</dbReference>
<sequence>MTSNIPELSSQAQHHKAAVVLSRSVVRTVESSIPSLLGDLARVLDGAPWSCGGDSFFVLQRVRPDVADLADQVRCFKAELWVRFYRVPAEYVSEASLRALATHVGELVKCPDLLPEQAFFRARIRVDVTQPLVASIDVRLEDGEPMSVPVVYDRIESVLCARCRMLGHPADWCSTAINHRIPGVPRDRASHLSRSRSRLSRESSSSAGNGNGSGISPVPRSAADAPPIEQYTLAILPDGIGNGPLPSAELGDSPPPNSRALIRLKHYFRKYLSFTSSRRKNPAGDDLQHVGSSSENMEVDAQSSQTVRPTSDSEHTNEV</sequence>
<reference evidence="2" key="2">
    <citation type="submission" date="2013-04" db="UniProtKB">
        <authorList>
            <consortium name="EnsemblPlants"/>
        </authorList>
    </citation>
    <scope>IDENTIFICATION</scope>
</reference>
<evidence type="ECO:0008006" key="4">
    <source>
        <dbReference type="Google" id="ProtNLM"/>
    </source>
</evidence>
<evidence type="ECO:0000313" key="3">
    <source>
        <dbReference type="Proteomes" id="UP000006038"/>
    </source>
</evidence>
<dbReference type="OMA" id="CHEDKEP"/>
<name>J3MW05_ORYBR</name>
<dbReference type="STRING" id="4533.J3MW05"/>
<proteinExistence type="predicted"/>
<accession>J3MW05</accession>
<dbReference type="eggNOG" id="KOG1075">
    <property type="taxonomic scope" value="Eukaryota"/>
</dbReference>
<dbReference type="EnsemblPlants" id="OB09G11840.1">
    <property type="protein sequence ID" value="OB09G11840.1"/>
    <property type="gene ID" value="OB09G11840"/>
</dbReference>
<evidence type="ECO:0000313" key="2">
    <source>
        <dbReference type="EnsemblPlants" id="OB09G11840.1"/>
    </source>
</evidence>
<reference evidence="2" key="1">
    <citation type="journal article" date="2013" name="Nat. Commun.">
        <title>Whole-genome sequencing of Oryza brachyantha reveals mechanisms underlying Oryza genome evolution.</title>
        <authorList>
            <person name="Chen J."/>
            <person name="Huang Q."/>
            <person name="Gao D."/>
            <person name="Wang J."/>
            <person name="Lang Y."/>
            <person name="Liu T."/>
            <person name="Li B."/>
            <person name="Bai Z."/>
            <person name="Luis Goicoechea J."/>
            <person name="Liang C."/>
            <person name="Chen C."/>
            <person name="Zhang W."/>
            <person name="Sun S."/>
            <person name="Liao Y."/>
            <person name="Zhang X."/>
            <person name="Yang L."/>
            <person name="Song C."/>
            <person name="Wang M."/>
            <person name="Shi J."/>
            <person name="Liu G."/>
            <person name="Liu J."/>
            <person name="Zhou H."/>
            <person name="Zhou W."/>
            <person name="Yu Q."/>
            <person name="An N."/>
            <person name="Chen Y."/>
            <person name="Cai Q."/>
            <person name="Wang B."/>
            <person name="Liu B."/>
            <person name="Min J."/>
            <person name="Huang Y."/>
            <person name="Wu H."/>
            <person name="Li Z."/>
            <person name="Zhang Y."/>
            <person name="Yin Y."/>
            <person name="Song W."/>
            <person name="Jiang J."/>
            <person name="Jackson S.A."/>
            <person name="Wing R.A."/>
            <person name="Wang J."/>
            <person name="Chen M."/>
        </authorList>
    </citation>
    <scope>NUCLEOTIDE SEQUENCE [LARGE SCALE GENOMIC DNA]</scope>
    <source>
        <strain evidence="2">cv. IRGC 101232</strain>
    </source>
</reference>
<feature type="region of interest" description="Disordered" evidence="1">
    <location>
        <begin position="277"/>
        <end position="319"/>
    </location>
</feature>
<feature type="region of interest" description="Disordered" evidence="1">
    <location>
        <begin position="184"/>
        <end position="223"/>
    </location>
</feature>
<dbReference type="PANTHER" id="PTHR31286:SF167">
    <property type="entry name" value="OS09G0268800 PROTEIN"/>
    <property type="match status" value="1"/>
</dbReference>
<dbReference type="Gramene" id="OB09G11840.1">
    <property type="protein sequence ID" value="OB09G11840.1"/>
    <property type="gene ID" value="OB09G11840"/>
</dbReference>
<organism evidence="2">
    <name type="scientific">Oryza brachyantha</name>
    <name type="common">malo sina</name>
    <dbReference type="NCBI Taxonomy" id="4533"/>
    <lineage>
        <taxon>Eukaryota</taxon>
        <taxon>Viridiplantae</taxon>
        <taxon>Streptophyta</taxon>
        <taxon>Embryophyta</taxon>
        <taxon>Tracheophyta</taxon>
        <taxon>Spermatophyta</taxon>
        <taxon>Magnoliopsida</taxon>
        <taxon>Liliopsida</taxon>
        <taxon>Poales</taxon>
        <taxon>Poaceae</taxon>
        <taxon>BOP clade</taxon>
        <taxon>Oryzoideae</taxon>
        <taxon>Oryzeae</taxon>
        <taxon>Oryzinae</taxon>
        <taxon>Oryza</taxon>
    </lineage>
</organism>
<evidence type="ECO:0000256" key="1">
    <source>
        <dbReference type="SAM" id="MobiDB-lite"/>
    </source>
</evidence>